<keyword evidence="2" id="KW-0238">DNA-binding</keyword>
<keyword evidence="3" id="KW-0804">Transcription</keyword>
<dbReference type="InterPro" id="IPR036693">
    <property type="entry name" value="TF_LuxR_autoind-bd_dom_sf"/>
</dbReference>
<evidence type="ECO:0000313" key="6">
    <source>
        <dbReference type="Proteomes" id="UP000005463"/>
    </source>
</evidence>
<dbReference type="AlphaFoldDB" id="B1FHX8"/>
<name>B1FHX8_9BURK</name>
<dbReference type="PANTHER" id="PTHR44688:SF16">
    <property type="entry name" value="DNA-BINDING TRANSCRIPTIONAL ACTIVATOR DEVR_DOSR"/>
    <property type="match status" value="1"/>
</dbReference>
<accession>B1FHX8</accession>
<dbReference type="PRINTS" id="PR00038">
    <property type="entry name" value="HTHLUXR"/>
</dbReference>
<reference evidence="5 6" key="1">
    <citation type="submission" date="2008-03" db="EMBL/GenBank/DDBJ databases">
        <title>Sequencing of the draft genome and assembly of Burkholderia ambifaria IOP40-10.</title>
        <authorList>
            <consortium name="US DOE Joint Genome Institute (JGI-PGF)"/>
            <person name="Copeland A."/>
            <person name="Lucas S."/>
            <person name="Lapidus A."/>
            <person name="Glavina del Rio T."/>
            <person name="Dalin E."/>
            <person name="Tice H."/>
            <person name="Bruce D."/>
            <person name="Goodwin L."/>
            <person name="Pitluck S."/>
            <person name="Larimer F."/>
            <person name="Land M.L."/>
            <person name="Hauser L."/>
            <person name="Tiedje J."/>
            <person name="Richardson P."/>
        </authorList>
    </citation>
    <scope>NUCLEOTIDE SEQUENCE [LARGE SCALE GENOMIC DNA]</scope>
    <source>
        <strain evidence="5 6">IOP40-10</strain>
    </source>
</reference>
<dbReference type="InterPro" id="IPR005143">
    <property type="entry name" value="TF_LuxR_autoind-bd_dom"/>
</dbReference>
<dbReference type="Gene3D" id="3.30.450.80">
    <property type="entry name" value="Transcription factor LuxR-like, autoinducer-binding domain"/>
    <property type="match status" value="1"/>
</dbReference>
<feature type="domain" description="HTH luxR-type" evidence="4">
    <location>
        <begin position="171"/>
        <end position="236"/>
    </location>
</feature>
<dbReference type="GO" id="GO:0003677">
    <property type="term" value="F:DNA binding"/>
    <property type="evidence" value="ECO:0007669"/>
    <property type="project" value="UniProtKB-KW"/>
</dbReference>
<dbReference type="EMBL" id="ABLC01000096">
    <property type="protein sequence ID" value="EDT02849.1"/>
    <property type="molecule type" value="Genomic_DNA"/>
</dbReference>
<dbReference type="SUPFAM" id="SSF46894">
    <property type="entry name" value="C-terminal effector domain of the bipartite response regulators"/>
    <property type="match status" value="1"/>
</dbReference>
<dbReference type="SMART" id="SM00421">
    <property type="entry name" value="HTH_LUXR"/>
    <property type="match status" value="1"/>
</dbReference>
<dbReference type="Gene3D" id="1.10.10.10">
    <property type="entry name" value="Winged helix-like DNA-binding domain superfamily/Winged helix DNA-binding domain"/>
    <property type="match status" value="1"/>
</dbReference>
<dbReference type="PROSITE" id="PS50043">
    <property type="entry name" value="HTH_LUXR_2"/>
    <property type="match status" value="1"/>
</dbReference>
<sequence>MTRIVPFLVPFLKANNLRSLTNLLANAAHSLGFPCYAVSRVSRFRSRSSPRIFAETIHVHYPDNWVNHYLAHDYGLVDPVHRAAFIYNSPYRWSDIPGLSEPERRVLGEAHDAGLTHGISIPIYEPDGSVLLFSFSGPPHRVNTALNVRRAQLASLLFHAEFQRLAPIPHVEPPTLRLSPRQQECLYWVGQGKTSPEIGMIMGISHHTVDYHLSEAMKILNVNSRTKAAVFASTYGLIPR</sequence>
<dbReference type="Pfam" id="PF03472">
    <property type="entry name" value="Autoind_bind"/>
    <property type="match status" value="1"/>
</dbReference>
<dbReference type="SUPFAM" id="SSF75516">
    <property type="entry name" value="Pheromone-binding domain of LuxR-like quorum-sensing transcription factors"/>
    <property type="match status" value="1"/>
</dbReference>
<proteinExistence type="predicted"/>
<dbReference type="InterPro" id="IPR016032">
    <property type="entry name" value="Sig_transdc_resp-reg_C-effctor"/>
</dbReference>
<keyword evidence="1" id="KW-0805">Transcription regulation</keyword>
<evidence type="ECO:0000259" key="4">
    <source>
        <dbReference type="PROSITE" id="PS50043"/>
    </source>
</evidence>
<dbReference type="PATRIC" id="fig|396596.7.peg.3966"/>
<comment type="caution">
    <text evidence="5">The sequence shown here is derived from an EMBL/GenBank/DDBJ whole genome shotgun (WGS) entry which is preliminary data.</text>
</comment>
<protein>
    <submittedName>
        <fullName evidence="5">Transcriptional regulator, LuxR family</fullName>
    </submittedName>
</protein>
<dbReference type="InterPro" id="IPR036388">
    <property type="entry name" value="WH-like_DNA-bd_sf"/>
</dbReference>
<dbReference type="GO" id="GO:0006355">
    <property type="term" value="P:regulation of DNA-templated transcription"/>
    <property type="evidence" value="ECO:0007669"/>
    <property type="project" value="InterPro"/>
</dbReference>
<evidence type="ECO:0000256" key="3">
    <source>
        <dbReference type="ARBA" id="ARBA00023163"/>
    </source>
</evidence>
<dbReference type="RefSeq" id="WP_006752814.1">
    <property type="nucleotide sequence ID" value="NZ_ABLC01000096.1"/>
</dbReference>
<dbReference type="PANTHER" id="PTHR44688">
    <property type="entry name" value="DNA-BINDING TRANSCRIPTIONAL ACTIVATOR DEVR_DOSR"/>
    <property type="match status" value="1"/>
</dbReference>
<gene>
    <name evidence="5" type="ORF">BamIOP4010DRAFT_3638</name>
</gene>
<organism evidence="5 6">
    <name type="scientific">Burkholderia ambifaria IOP40-10</name>
    <dbReference type="NCBI Taxonomy" id="396596"/>
    <lineage>
        <taxon>Bacteria</taxon>
        <taxon>Pseudomonadati</taxon>
        <taxon>Pseudomonadota</taxon>
        <taxon>Betaproteobacteria</taxon>
        <taxon>Burkholderiales</taxon>
        <taxon>Burkholderiaceae</taxon>
        <taxon>Burkholderia</taxon>
        <taxon>Burkholderia cepacia complex</taxon>
    </lineage>
</organism>
<dbReference type="Pfam" id="PF00196">
    <property type="entry name" value="GerE"/>
    <property type="match status" value="1"/>
</dbReference>
<dbReference type="InterPro" id="IPR000792">
    <property type="entry name" value="Tscrpt_reg_LuxR_C"/>
</dbReference>
<dbReference type="CDD" id="cd06170">
    <property type="entry name" value="LuxR_C_like"/>
    <property type="match status" value="1"/>
</dbReference>
<evidence type="ECO:0000256" key="2">
    <source>
        <dbReference type="ARBA" id="ARBA00023125"/>
    </source>
</evidence>
<evidence type="ECO:0000256" key="1">
    <source>
        <dbReference type="ARBA" id="ARBA00023015"/>
    </source>
</evidence>
<dbReference type="Proteomes" id="UP000005463">
    <property type="component" value="Unassembled WGS sequence"/>
</dbReference>
<evidence type="ECO:0000313" key="5">
    <source>
        <dbReference type="EMBL" id="EDT02849.1"/>
    </source>
</evidence>